<evidence type="ECO:0000313" key="2">
    <source>
        <dbReference type="EMBL" id="SZF02465.1"/>
    </source>
</evidence>
<accession>A0A383USC3</accession>
<reference evidence="2 3" key="1">
    <citation type="submission" date="2017-11" db="EMBL/GenBank/DDBJ databases">
        <authorList>
            <person name="Kracher B."/>
        </authorList>
    </citation>
    <scope>NUCLEOTIDE SEQUENCE [LARGE SCALE GENOMIC DNA]</scope>
    <source>
        <strain evidence="2 3">RACE1</strain>
    </source>
</reference>
<feature type="region of interest" description="Disordered" evidence="1">
    <location>
        <begin position="129"/>
        <end position="155"/>
    </location>
</feature>
<feature type="compositionally biased region" description="Polar residues" evidence="1">
    <location>
        <begin position="136"/>
        <end position="150"/>
    </location>
</feature>
<name>A0A383USC3_BLUHO</name>
<proteinExistence type="predicted"/>
<evidence type="ECO:0000313" key="3">
    <source>
        <dbReference type="Proteomes" id="UP000275772"/>
    </source>
</evidence>
<dbReference type="VEuPathDB" id="FungiDB:BLGHR1_13246"/>
<dbReference type="Proteomes" id="UP000275772">
    <property type="component" value="Unassembled WGS sequence"/>
</dbReference>
<evidence type="ECO:0000256" key="1">
    <source>
        <dbReference type="SAM" id="MobiDB-lite"/>
    </source>
</evidence>
<dbReference type="EMBL" id="UNSH01000042">
    <property type="protein sequence ID" value="SZF02465.1"/>
    <property type="molecule type" value="Genomic_DNA"/>
</dbReference>
<gene>
    <name evidence="2" type="ORF">BLGHR1_13246</name>
</gene>
<protein>
    <submittedName>
        <fullName evidence="2">Uncharacterized protein</fullName>
    </submittedName>
</protein>
<sequence>MPRKIIMFAGSPDARSLDWNEPGLLNKLQPFMGRLCGVNALLSSETRVSLHPSWRLLSHCPANKQSSNPCDHLVLNSLLHVNSQTDSSFSTLLTDSILDILSESSEVDKESIETAKRLLCDFYEKSYSRTDEGYPSLSTSPPTTKGSTLSGDIPPDVFPPSPIIPAKMDIPMGGHLTDLQEFPNSSYLNSIHPQTMTFNVIVGLISVPEIRVVKTRRGRTVELLEVLAGDETQSGFTINFWLPPISRQANQKRGENIRSILSKLRSRDIVLIQNLALGSYCGKVYGHSLKKDITKVYLLYRSRFNHTDIGGCYRTADISTDKTPSTHEPQLQKTRSVWKWVSKFVGVGLLAPRKSSEKFKKMDGELMPPDTQ</sequence>
<organism evidence="2 3">
    <name type="scientific">Blumeria hordei</name>
    <name type="common">Barley powdery mildew</name>
    <name type="synonym">Blumeria graminis f. sp. hordei</name>
    <dbReference type="NCBI Taxonomy" id="2867405"/>
    <lineage>
        <taxon>Eukaryota</taxon>
        <taxon>Fungi</taxon>
        <taxon>Dikarya</taxon>
        <taxon>Ascomycota</taxon>
        <taxon>Pezizomycotina</taxon>
        <taxon>Leotiomycetes</taxon>
        <taxon>Erysiphales</taxon>
        <taxon>Erysiphaceae</taxon>
        <taxon>Blumeria</taxon>
    </lineage>
</organism>
<dbReference type="AlphaFoldDB" id="A0A383USC3"/>